<accession>A0A916X4I8</accession>
<comment type="caution">
    <text evidence="2">The sequence shown here is derived from an EMBL/GenBank/DDBJ whole genome shotgun (WGS) entry which is preliminary data.</text>
</comment>
<dbReference type="Pfam" id="PF06742">
    <property type="entry name" value="DUF1214"/>
    <property type="match status" value="1"/>
</dbReference>
<dbReference type="EMBL" id="BMHK01000010">
    <property type="protein sequence ID" value="GGC00515.1"/>
    <property type="molecule type" value="Genomic_DNA"/>
</dbReference>
<keyword evidence="3" id="KW-1185">Reference proteome</keyword>
<reference evidence="2" key="1">
    <citation type="journal article" date="2014" name="Int. J. Syst. Evol. Microbiol.">
        <title>Complete genome sequence of Corynebacterium casei LMG S-19264T (=DSM 44701T), isolated from a smear-ripened cheese.</title>
        <authorList>
            <consortium name="US DOE Joint Genome Institute (JGI-PGF)"/>
            <person name="Walter F."/>
            <person name="Albersmeier A."/>
            <person name="Kalinowski J."/>
            <person name="Ruckert C."/>
        </authorList>
    </citation>
    <scope>NUCLEOTIDE SEQUENCE</scope>
    <source>
        <strain evidence="2">CGMCC 1.15095</strain>
    </source>
</reference>
<evidence type="ECO:0000313" key="2">
    <source>
        <dbReference type="EMBL" id="GGC00515.1"/>
    </source>
</evidence>
<dbReference type="InterPro" id="IPR010621">
    <property type="entry name" value="DUF1214"/>
</dbReference>
<protein>
    <recommendedName>
        <fullName evidence="1">DUF1214 domain-containing protein</fullName>
    </recommendedName>
</protein>
<gene>
    <name evidence="2" type="ORF">GCM10011494_18850</name>
</gene>
<sequence length="400" mass="44864">MTQRQPSDWADFLDMLKAAAELIRLTSRPSDPQMEAELSQQLLTNIATAYFIYFLATPEHPDWIPLPSLAFIVQPNPDDIYLRAPLRGDLTYRIVGERGTARVVTLGIKEGLVGTAEPPHPMLNFCDVDTLELEADGSFELLLSQERPLGHVGNWLYLDPRATTIQARFRFYDWAKERDGRLAIECLDSPVEKPVATRAEIAERLGATARYVERYARTWMDYQQGLRDRGMINTLEFTAFAELGGLDPKLAAAAVPQHYWSGIFELGADEALILETALPDPIRYWNVQLNDPLFNAVDYVNRQSSLNGSQARLDEDGLFRAVISAVDPGVPNWLDTAGFSHGTLIGRWFGCGEGPLPSLTKVPLAAVRDFLPKDTPVMAREDRAGVISARRRAAQMRRHW</sequence>
<evidence type="ECO:0000259" key="1">
    <source>
        <dbReference type="Pfam" id="PF06742"/>
    </source>
</evidence>
<organism evidence="2 3">
    <name type="scientific">Novosphingobium endophyticum</name>
    <dbReference type="NCBI Taxonomy" id="1955250"/>
    <lineage>
        <taxon>Bacteria</taxon>
        <taxon>Pseudomonadati</taxon>
        <taxon>Pseudomonadota</taxon>
        <taxon>Alphaproteobacteria</taxon>
        <taxon>Sphingomonadales</taxon>
        <taxon>Sphingomonadaceae</taxon>
        <taxon>Novosphingobium</taxon>
    </lineage>
</organism>
<feature type="domain" description="DUF1214" evidence="1">
    <location>
        <begin position="127"/>
        <end position="173"/>
    </location>
</feature>
<proteinExistence type="predicted"/>
<reference evidence="2" key="2">
    <citation type="submission" date="2020-09" db="EMBL/GenBank/DDBJ databases">
        <authorList>
            <person name="Sun Q."/>
            <person name="Zhou Y."/>
        </authorList>
    </citation>
    <scope>NUCLEOTIDE SEQUENCE</scope>
    <source>
        <strain evidence="2">CGMCC 1.15095</strain>
    </source>
</reference>
<evidence type="ECO:0000313" key="3">
    <source>
        <dbReference type="Proteomes" id="UP000608154"/>
    </source>
</evidence>
<name>A0A916X4I8_9SPHN</name>
<dbReference type="Proteomes" id="UP000608154">
    <property type="component" value="Unassembled WGS sequence"/>
</dbReference>
<dbReference type="AlphaFoldDB" id="A0A916X4I8"/>